<protein>
    <submittedName>
        <fullName evidence="9">ABC-type antimicrobial peptide transport system, permease component</fullName>
    </submittedName>
</protein>
<feature type="transmembrane region" description="Helical" evidence="6">
    <location>
        <begin position="329"/>
        <end position="352"/>
    </location>
</feature>
<keyword evidence="2" id="KW-1003">Cell membrane</keyword>
<dbReference type="EMBL" id="FQUQ01000002">
    <property type="protein sequence ID" value="SHF31183.1"/>
    <property type="molecule type" value="Genomic_DNA"/>
</dbReference>
<feature type="transmembrane region" description="Helical" evidence="6">
    <location>
        <begin position="420"/>
        <end position="440"/>
    </location>
</feature>
<evidence type="ECO:0000256" key="2">
    <source>
        <dbReference type="ARBA" id="ARBA00022475"/>
    </source>
</evidence>
<evidence type="ECO:0000313" key="10">
    <source>
        <dbReference type="Proteomes" id="UP000184287"/>
    </source>
</evidence>
<evidence type="ECO:0000256" key="6">
    <source>
        <dbReference type="SAM" id="Phobius"/>
    </source>
</evidence>
<feature type="transmembrane region" description="Helical" evidence="6">
    <location>
        <begin position="281"/>
        <end position="300"/>
    </location>
</feature>
<feature type="transmembrane region" description="Helical" evidence="6">
    <location>
        <begin position="673"/>
        <end position="694"/>
    </location>
</feature>
<keyword evidence="4 6" id="KW-1133">Transmembrane helix</keyword>
<evidence type="ECO:0000256" key="5">
    <source>
        <dbReference type="ARBA" id="ARBA00023136"/>
    </source>
</evidence>
<dbReference type="InterPro" id="IPR003838">
    <property type="entry name" value="ABC3_permease_C"/>
</dbReference>
<dbReference type="GO" id="GO:0022857">
    <property type="term" value="F:transmembrane transporter activity"/>
    <property type="evidence" value="ECO:0007669"/>
    <property type="project" value="TreeGrafter"/>
</dbReference>
<evidence type="ECO:0000256" key="1">
    <source>
        <dbReference type="ARBA" id="ARBA00004651"/>
    </source>
</evidence>
<dbReference type="InterPro" id="IPR025857">
    <property type="entry name" value="MacB_PCD"/>
</dbReference>
<comment type="subcellular location">
    <subcellularLocation>
        <location evidence="1">Cell membrane</location>
        <topology evidence="1">Multi-pass membrane protein</topology>
    </subcellularLocation>
</comment>
<feature type="transmembrane region" description="Helical" evidence="6">
    <location>
        <begin position="21"/>
        <end position="42"/>
    </location>
</feature>
<dbReference type="InterPro" id="IPR050250">
    <property type="entry name" value="Macrolide_Exporter_MacB"/>
</dbReference>
<dbReference type="Pfam" id="PF12704">
    <property type="entry name" value="MacB_PCD"/>
    <property type="match status" value="2"/>
</dbReference>
<organism evidence="9 10">
    <name type="scientific">Pedobacter caeni</name>
    <dbReference type="NCBI Taxonomy" id="288992"/>
    <lineage>
        <taxon>Bacteria</taxon>
        <taxon>Pseudomonadati</taxon>
        <taxon>Bacteroidota</taxon>
        <taxon>Sphingobacteriia</taxon>
        <taxon>Sphingobacteriales</taxon>
        <taxon>Sphingobacteriaceae</taxon>
        <taxon>Pedobacter</taxon>
    </lineage>
</organism>
<evidence type="ECO:0000313" key="9">
    <source>
        <dbReference type="EMBL" id="SHF31183.1"/>
    </source>
</evidence>
<dbReference type="PANTHER" id="PTHR30572:SF18">
    <property type="entry name" value="ABC-TYPE MACROLIDE FAMILY EXPORT SYSTEM PERMEASE COMPONENT 2"/>
    <property type="match status" value="1"/>
</dbReference>
<feature type="domain" description="MacB-like periplasmic core" evidence="8">
    <location>
        <begin position="430"/>
        <end position="637"/>
    </location>
</feature>
<name>A0A1M5ALT1_9SPHI</name>
<keyword evidence="5 6" id="KW-0472">Membrane</keyword>
<dbReference type="PROSITE" id="PS51257">
    <property type="entry name" value="PROKAR_LIPOPROTEIN"/>
    <property type="match status" value="1"/>
</dbReference>
<dbReference type="STRING" id="288992.SAMN04488522_102802"/>
<gene>
    <name evidence="9" type="ORF">SAMN04488522_102802</name>
</gene>
<evidence type="ECO:0000256" key="4">
    <source>
        <dbReference type="ARBA" id="ARBA00022989"/>
    </source>
</evidence>
<feature type="transmembrane region" description="Helical" evidence="6">
    <location>
        <begin position="725"/>
        <end position="744"/>
    </location>
</feature>
<dbReference type="Pfam" id="PF02687">
    <property type="entry name" value="FtsX"/>
    <property type="match status" value="2"/>
</dbReference>
<feature type="domain" description="MacB-like periplasmic core" evidence="8">
    <location>
        <begin position="20"/>
        <end position="238"/>
    </location>
</feature>
<accession>A0A1M5ALT1</accession>
<feature type="domain" description="ABC3 transporter permease C-terminal" evidence="7">
    <location>
        <begin position="285"/>
        <end position="392"/>
    </location>
</feature>
<feature type="domain" description="ABC3 transporter permease C-terminal" evidence="7">
    <location>
        <begin position="674"/>
        <end position="786"/>
    </location>
</feature>
<keyword evidence="10" id="KW-1185">Reference proteome</keyword>
<evidence type="ECO:0000256" key="3">
    <source>
        <dbReference type="ARBA" id="ARBA00022692"/>
    </source>
</evidence>
<feature type="transmembrane region" description="Helical" evidence="6">
    <location>
        <begin position="756"/>
        <end position="776"/>
    </location>
</feature>
<reference evidence="10" key="1">
    <citation type="submission" date="2016-11" db="EMBL/GenBank/DDBJ databases">
        <authorList>
            <person name="Varghese N."/>
            <person name="Submissions S."/>
        </authorList>
    </citation>
    <scope>NUCLEOTIDE SEQUENCE [LARGE SCALE GENOMIC DNA]</scope>
    <source>
        <strain evidence="10">DSM 16990</strain>
    </source>
</reference>
<proteinExistence type="predicted"/>
<dbReference type="OrthoDB" id="1451596at2"/>
<sequence length="793" mass="88643">MFRLNLKIALRNLWKNKGYTLINVGGLAIGLASCMLLLLYVAHEWSYNRQFSNYDKTYVVFNNTKTPNEILSWPWTPPAMAKEVGQQIAGVSRASCSTNPAPLLIANGEKSFRKQAVFADQEFLKILDYKFLKGNPEKALQAVNGIILTESTAKSLFGNEDPINKTLKLENSQLLKVEAVIADLPETNSIQFDYLMPWAAYEKQFPWFKDAGWGSHFVLTLVQLEDNSFFNQVSAEMKGIFKRHEKGSLAEAIIHPFSKWHLYSRFENGKSVGGRIDQVKIFVGIAFCILLIACVNFMNLSTARSQKRAKEVGVRKAIGSSRKSLINQFLVESVLLSFIAMLLAFVLMEITLPYFNRLLHIELVLDYGNWKFWTVLCSLTLFTGFIAGSYPAFYLSSFEPVKVLKGFNLVGTSSVSIRKVLVVAQFVFAVCLIICTIIVYQQLNYVKNKSIGYEKAGLIEIPLQGNLGKKGGLGNKESMNVLKDELIKSGVVSSVTYFSSGMNWDGHRTFDMNWPGKSKKELVYFNYRCAGLDFVKTIGGKLSLGREFSPKHHDSLNVMVNESAIKVMGLKDPIGKVISMGKDQVTIIGVIKDIVVGSPYQQAAPMVIFDWTVNLNFALVRLNPGGNISSAVQKIDEVTKRLNPDFPVERNFVDDEFKLKFQNEQLLGTLANWFGGFAVFISCLGLLGLTLYMAEQRKKEISIRKVLGAGAMDVLSLLNKDFMKLVGIANLIGFPLAYIIMTRWLSAYEFRVGISIWPFATAMGLSLLIAILTLSIQSAKVLKSNPVDGLKYE</sequence>
<dbReference type="RefSeq" id="WP_073230923.1">
    <property type="nucleotide sequence ID" value="NZ_FQUQ01000002.1"/>
</dbReference>
<evidence type="ECO:0000259" key="8">
    <source>
        <dbReference type="Pfam" id="PF12704"/>
    </source>
</evidence>
<dbReference type="AlphaFoldDB" id="A0A1M5ALT1"/>
<dbReference type="Proteomes" id="UP000184287">
    <property type="component" value="Unassembled WGS sequence"/>
</dbReference>
<dbReference type="PANTHER" id="PTHR30572">
    <property type="entry name" value="MEMBRANE COMPONENT OF TRANSPORTER-RELATED"/>
    <property type="match status" value="1"/>
</dbReference>
<keyword evidence="3 6" id="KW-0812">Transmembrane</keyword>
<dbReference type="GO" id="GO:0005886">
    <property type="term" value="C:plasma membrane"/>
    <property type="evidence" value="ECO:0007669"/>
    <property type="project" value="UniProtKB-SubCell"/>
</dbReference>
<evidence type="ECO:0000259" key="7">
    <source>
        <dbReference type="Pfam" id="PF02687"/>
    </source>
</evidence>
<feature type="transmembrane region" description="Helical" evidence="6">
    <location>
        <begin position="372"/>
        <end position="395"/>
    </location>
</feature>